<sequence length="73" mass="8512">MFFDVEEFFWKGENSEKAFCADEFSFSTNTALMKDSVTFVQSLIVVMFYPFRSSFSNFNQIIKNSCIQNFADS</sequence>
<reference evidence="1 3" key="1">
    <citation type="submission" date="2017-01" db="EMBL/GenBank/DDBJ databases">
        <authorList>
            <person name="Varghese N."/>
            <person name="Submissions S."/>
        </authorList>
    </citation>
    <scope>NUCLEOTIDE SEQUENCE [LARGE SCALE GENOMIC DNA]</scope>
    <source>
        <strain evidence="1 3">ATCC 27950</strain>
    </source>
</reference>
<evidence type="ECO:0000313" key="2">
    <source>
        <dbReference type="EMBL" id="SUX41591.1"/>
    </source>
</evidence>
<gene>
    <name evidence="2" type="ORF">NCTC13560_00391</name>
    <name evidence="1" type="ORF">SAMN05421682_10649</name>
</gene>
<keyword evidence="3" id="KW-1185">Reference proteome</keyword>
<dbReference type="AlphaFoldDB" id="A0A381F4V4"/>
<name>A0A381F4V4_9FLAO</name>
<dbReference type="Proteomes" id="UP000255231">
    <property type="component" value="Unassembled WGS sequence"/>
</dbReference>
<reference evidence="2 4" key="2">
    <citation type="submission" date="2018-06" db="EMBL/GenBank/DDBJ databases">
        <authorList>
            <consortium name="Pathogen Informatics"/>
            <person name="Doyle S."/>
        </authorList>
    </citation>
    <scope>NUCLEOTIDE SEQUENCE [LARGE SCALE GENOMIC DNA]</scope>
    <source>
        <strain evidence="2 4">NCTC13560</strain>
    </source>
</reference>
<dbReference type="EMBL" id="FTMF01000006">
    <property type="protein sequence ID" value="SIQ54799.1"/>
    <property type="molecule type" value="Genomic_DNA"/>
</dbReference>
<organism evidence="2 4">
    <name type="scientific">Chryseobacterium indoltheticum</name>
    <dbReference type="NCBI Taxonomy" id="254"/>
    <lineage>
        <taxon>Bacteria</taxon>
        <taxon>Pseudomonadati</taxon>
        <taxon>Bacteroidota</taxon>
        <taxon>Flavobacteriia</taxon>
        <taxon>Flavobacteriales</taxon>
        <taxon>Weeksellaceae</taxon>
        <taxon>Chryseobacterium group</taxon>
        <taxon>Chryseobacterium</taxon>
    </lineage>
</organism>
<evidence type="ECO:0000313" key="1">
    <source>
        <dbReference type="EMBL" id="SIQ54799.1"/>
    </source>
</evidence>
<accession>A0A381F4V4</accession>
<evidence type="ECO:0000313" key="4">
    <source>
        <dbReference type="Proteomes" id="UP000255231"/>
    </source>
</evidence>
<protein>
    <submittedName>
        <fullName evidence="2">Uncharacterized protein</fullName>
    </submittedName>
</protein>
<dbReference type="Proteomes" id="UP000185725">
    <property type="component" value="Unassembled WGS sequence"/>
</dbReference>
<dbReference type="EMBL" id="UFVS01000001">
    <property type="protein sequence ID" value="SUX41591.1"/>
    <property type="molecule type" value="Genomic_DNA"/>
</dbReference>
<evidence type="ECO:0000313" key="3">
    <source>
        <dbReference type="Proteomes" id="UP000185725"/>
    </source>
</evidence>
<proteinExistence type="predicted"/>